<proteinExistence type="predicted"/>
<gene>
    <name evidence="1" type="ORF">CEXT_706391</name>
</gene>
<dbReference type="EMBL" id="BPLR01005983">
    <property type="protein sequence ID" value="GIY06636.1"/>
    <property type="molecule type" value="Genomic_DNA"/>
</dbReference>
<comment type="caution">
    <text evidence="1">The sequence shown here is derived from an EMBL/GenBank/DDBJ whole genome shotgun (WGS) entry which is preliminary data.</text>
</comment>
<keyword evidence="2" id="KW-1185">Reference proteome</keyword>
<reference evidence="1 2" key="1">
    <citation type="submission" date="2021-06" db="EMBL/GenBank/DDBJ databases">
        <title>Caerostris extrusa draft genome.</title>
        <authorList>
            <person name="Kono N."/>
            <person name="Arakawa K."/>
        </authorList>
    </citation>
    <scope>NUCLEOTIDE SEQUENCE [LARGE SCALE GENOMIC DNA]</scope>
</reference>
<evidence type="ECO:0000313" key="2">
    <source>
        <dbReference type="Proteomes" id="UP001054945"/>
    </source>
</evidence>
<evidence type="ECO:0000313" key="1">
    <source>
        <dbReference type="EMBL" id="GIY06636.1"/>
    </source>
</evidence>
<name>A0AAV4QE88_CAEEX</name>
<protein>
    <submittedName>
        <fullName evidence="1">Uncharacterized protein</fullName>
    </submittedName>
</protein>
<dbReference type="AlphaFoldDB" id="A0AAV4QE88"/>
<organism evidence="1 2">
    <name type="scientific">Caerostris extrusa</name>
    <name type="common">Bark spider</name>
    <name type="synonym">Caerostris bankana</name>
    <dbReference type="NCBI Taxonomy" id="172846"/>
    <lineage>
        <taxon>Eukaryota</taxon>
        <taxon>Metazoa</taxon>
        <taxon>Ecdysozoa</taxon>
        <taxon>Arthropoda</taxon>
        <taxon>Chelicerata</taxon>
        <taxon>Arachnida</taxon>
        <taxon>Araneae</taxon>
        <taxon>Araneomorphae</taxon>
        <taxon>Entelegynae</taxon>
        <taxon>Araneoidea</taxon>
        <taxon>Araneidae</taxon>
        <taxon>Caerostris</taxon>
    </lineage>
</organism>
<sequence>MNLLSWFDTDYHLGQRLSVSKMAMFTTSLSSLRRTGLRRHSHVSSESFPHHFTTPAAFECSIQITKDPFLLLPFIKYAVCRSLQWCPRDGETERSLTGRNLYGNTVVSDGQKDDRGGIFVREHLLRGCRKKELFPLVKWGSEGRFLFIIDIELYGWKWFLKMAILLAFPMF</sequence>
<dbReference type="Proteomes" id="UP001054945">
    <property type="component" value="Unassembled WGS sequence"/>
</dbReference>
<accession>A0AAV4QE88</accession>